<feature type="signal peptide" evidence="1">
    <location>
        <begin position="1"/>
        <end position="20"/>
    </location>
</feature>
<dbReference type="GO" id="GO:0005506">
    <property type="term" value="F:iron ion binding"/>
    <property type="evidence" value="ECO:0007669"/>
    <property type="project" value="InterPro"/>
</dbReference>
<dbReference type="InterPro" id="IPR015889">
    <property type="entry name" value="Intradiol_dOase_core"/>
</dbReference>
<dbReference type="CDD" id="cd03457">
    <property type="entry name" value="intradiol_dioxygenase_like"/>
    <property type="match status" value="1"/>
</dbReference>
<proteinExistence type="predicted"/>
<accession>A0A284RP22</accession>
<dbReference type="SUPFAM" id="SSF49482">
    <property type="entry name" value="Aromatic compound dioxygenase"/>
    <property type="match status" value="1"/>
</dbReference>
<organism evidence="2 3">
    <name type="scientific">Armillaria ostoyae</name>
    <name type="common">Armillaria root rot fungus</name>
    <dbReference type="NCBI Taxonomy" id="47428"/>
    <lineage>
        <taxon>Eukaryota</taxon>
        <taxon>Fungi</taxon>
        <taxon>Dikarya</taxon>
        <taxon>Basidiomycota</taxon>
        <taxon>Agaricomycotina</taxon>
        <taxon>Agaricomycetes</taxon>
        <taxon>Agaricomycetidae</taxon>
        <taxon>Agaricales</taxon>
        <taxon>Marasmiineae</taxon>
        <taxon>Physalacriaceae</taxon>
        <taxon>Armillaria</taxon>
    </lineage>
</organism>
<reference evidence="3" key="1">
    <citation type="journal article" date="2017" name="Nat. Ecol. Evol.">
        <title>Genome expansion and lineage-specific genetic innovations in the forest pathogenic fungi Armillaria.</title>
        <authorList>
            <person name="Sipos G."/>
            <person name="Prasanna A.N."/>
            <person name="Walter M.C."/>
            <person name="O'Connor E."/>
            <person name="Balint B."/>
            <person name="Krizsan K."/>
            <person name="Kiss B."/>
            <person name="Hess J."/>
            <person name="Varga T."/>
            <person name="Slot J."/>
            <person name="Riley R."/>
            <person name="Boka B."/>
            <person name="Rigling D."/>
            <person name="Barry K."/>
            <person name="Lee J."/>
            <person name="Mihaltcheva S."/>
            <person name="LaButti K."/>
            <person name="Lipzen A."/>
            <person name="Waldron R."/>
            <person name="Moloney N.M."/>
            <person name="Sperisen C."/>
            <person name="Kredics L."/>
            <person name="Vagvoelgyi C."/>
            <person name="Patrignani A."/>
            <person name="Fitzpatrick D."/>
            <person name="Nagy I."/>
            <person name="Doyle S."/>
            <person name="Anderson J.B."/>
            <person name="Grigoriev I.V."/>
            <person name="Gueldener U."/>
            <person name="Muensterkoetter M."/>
            <person name="Nagy L.G."/>
        </authorList>
    </citation>
    <scope>NUCLEOTIDE SEQUENCE [LARGE SCALE GENOMIC DNA]</scope>
    <source>
        <strain evidence="3">C18/9</strain>
    </source>
</reference>
<feature type="chain" id="PRO_5013238857" evidence="1">
    <location>
        <begin position="21"/>
        <end position="359"/>
    </location>
</feature>
<keyword evidence="2" id="KW-0560">Oxidoreductase</keyword>
<dbReference type="OrthoDB" id="121380at2759"/>
<gene>
    <name evidence="2" type="ORF">ARMOST_13874</name>
</gene>
<dbReference type="GO" id="GO:0016702">
    <property type="term" value="F:oxidoreductase activity, acting on single donors with incorporation of molecular oxygen, incorporation of two atoms of oxygen"/>
    <property type="evidence" value="ECO:0007669"/>
    <property type="project" value="InterPro"/>
</dbReference>
<keyword evidence="3" id="KW-1185">Reference proteome</keyword>
<dbReference type="Gene3D" id="2.60.130.10">
    <property type="entry name" value="Aromatic compound dioxygenase"/>
    <property type="match status" value="1"/>
</dbReference>
<dbReference type="EMBL" id="FUEG01000012">
    <property type="protein sequence ID" value="SJL10488.1"/>
    <property type="molecule type" value="Genomic_DNA"/>
</dbReference>
<evidence type="ECO:0000313" key="2">
    <source>
        <dbReference type="EMBL" id="SJL10488.1"/>
    </source>
</evidence>
<dbReference type="STRING" id="47428.A0A284RP22"/>
<sequence>MRFALALAGIAISYISSTSAHPHKETSMPEAMLHKRSHATSRGLSHCADSIAKRAGGLADERRRNLQLRKIEDTKLAARNWDSRGLEERAKYTEIQNDTCLLSPDTIFGPYFVDGELYRHDVREGQEGIDMYLDIGLINADTCEPISGAYIDFWHCNASGIYSGYTGIDPDTVEAYEGVTVRSDGTTDDKTFLRGFTATDENGIAEFLSTFPGYYASRTTHIHIAVHVNGTVSEDGTNTLTTSSIQHVGQLFFNESLINEVYAMDPYTAHLSTLDRVTNDADSIYPVANADGYSAVISAQLLGSTLADGIVGYITVGVNVSETFDTSDSNPIGVIPTVSLSAGAEASASALDAAELLTV</sequence>
<dbReference type="AlphaFoldDB" id="A0A284RP22"/>
<evidence type="ECO:0000313" key="3">
    <source>
        <dbReference type="Proteomes" id="UP000219338"/>
    </source>
</evidence>
<keyword evidence="2" id="KW-0223">Dioxygenase</keyword>
<dbReference type="PANTHER" id="PTHR34315:SF1">
    <property type="entry name" value="INTRADIOL RING-CLEAVAGE DIOXYGENASES DOMAIN-CONTAINING PROTEIN-RELATED"/>
    <property type="match status" value="1"/>
</dbReference>
<protein>
    <submittedName>
        <fullName evidence="2">Related to protocatechuate 3,4-dioxygenase beta subunit</fullName>
    </submittedName>
</protein>
<keyword evidence="1" id="KW-0732">Signal</keyword>
<name>A0A284RP22_ARMOS</name>
<dbReference type="PANTHER" id="PTHR34315">
    <property type="match status" value="1"/>
</dbReference>
<evidence type="ECO:0000256" key="1">
    <source>
        <dbReference type="SAM" id="SignalP"/>
    </source>
</evidence>
<dbReference type="OMA" id="INEVYAM"/>
<dbReference type="Proteomes" id="UP000219338">
    <property type="component" value="Unassembled WGS sequence"/>
</dbReference>